<protein>
    <recommendedName>
        <fullName evidence="6">Plasmid replication initiator protein</fullName>
    </recommendedName>
</protein>
<dbReference type="EMBL" id="BMMA01000010">
    <property type="protein sequence ID" value="GGI81359.1"/>
    <property type="molecule type" value="Genomic_DNA"/>
</dbReference>
<evidence type="ECO:0000313" key="5">
    <source>
        <dbReference type="Proteomes" id="UP000652720"/>
    </source>
</evidence>
<sequence>MASKELALRHDEPNLARLNLVLAPNRTELYEWARHIAFDAIGGVSVRCTAPRNALVPHGVDNDILLGLVNAVVLQGMPEDDTVRLTTRELLQLSGITPSARAYRNLQASLRRLQHTAYDVTDSWYDGSRHRWRSVSFSLIVRLGAEDNTADVTNAGQWRAQTLLAIRLDDSLISNIRAGHILPLDFEMLARLSQPLTRNLFRTLSFQRDQVGQEPVLAFAVPLNTWATHLGMHEMRLDTVMRSLKPAHEELIAIGFLREVEYRGRGRARTVHYTFASAKSAAVDPEAIAVLARYGVSGGRALTLAQAYGSEAVQRAVSVLEALLQTDYRSKIRNRAGMLSDILESPEKYDTLLRASEKTTDEARVAKSAPAADKSEQADPDTATVPRKARSAHVILLGQYDDTAERRDLRDRATALYVEGHVSSLDLIGLLHQETAVAQAQIEMWEQNARK</sequence>
<evidence type="ECO:0000313" key="4">
    <source>
        <dbReference type="Proteomes" id="UP000630135"/>
    </source>
</evidence>
<proteinExistence type="predicted"/>
<dbReference type="EMBL" id="BMLZ01000007">
    <property type="protein sequence ID" value="GGP29206.1"/>
    <property type="molecule type" value="Genomic_DNA"/>
</dbReference>
<dbReference type="RefSeq" id="WP_225983203.1">
    <property type="nucleotide sequence ID" value="NZ_BMLZ01000007.1"/>
</dbReference>
<reference evidence="3" key="1">
    <citation type="journal article" date="2014" name="Int. J. Syst. Evol. Microbiol.">
        <title>Complete genome of a new Firmicutes species belonging to the dominant human colonic microbiota ('Ruminococcus bicirculans') reveals two chromosomes and a selective capacity to utilize plant glucans.</title>
        <authorList>
            <consortium name="NISC Comparative Sequencing Program"/>
            <person name="Wegmann U."/>
            <person name="Louis P."/>
            <person name="Goesmann A."/>
            <person name="Henrissat B."/>
            <person name="Duncan S.H."/>
            <person name="Flint H.J."/>
        </authorList>
    </citation>
    <scope>NUCLEOTIDE SEQUENCE</scope>
    <source>
        <strain evidence="3">CGMCC 1.8884</strain>
    </source>
</reference>
<evidence type="ECO:0008006" key="6">
    <source>
        <dbReference type="Google" id="ProtNLM"/>
    </source>
</evidence>
<organism evidence="2 5">
    <name type="scientific">Deinococcus wulumuqiensis</name>
    <dbReference type="NCBI Taxonomy" id="980427"/>
    <lineage>
        <taxon>Bacteria</taxon>
        <taxon>Thermotogati</taxon>
        <taxon>Deinococcota</taxon>
        <taxon>Deinococci</taxon>
        <taxon>Deinococcales</taxon>
        <taxon>Deinococcaceae</taxon>
        <taxon>Deinococcus</taxon>
    </lineage>
</organism>
<reference evidence="4" key="3">
    <citation type="journal article" date="2019" name="Int. J. Syst. Evol. Microbiol.">
        <title>The Global Catalogue of Microorganisms (GCM) 10K type strain sequencing project: providing services to taxonomists for standard genome sequencing and annotation.</title>
        <authorList>
            <consortium name="The Broad Institute Genomics Platform"/>
            <consortium name="The Broad Institute Genome Sequencing Center for Infectious Disease"/>
            <person name="Wu L."/>
            <person name="Ma J."/>
        </authorList>
    </citation>
    <scope>NUCLEOTIDE SEQUENCE [LARGE SCALE GENOMIC DNA]</scope>
    <source>
        <strain evidence="4">CGMCC 1.8884</strain>
    </source>
</reference>
<evidence type="ECO:0000313" key="2">
    <source>
        <dbReference type="EMBL" id="GGI81359.1"/>
    </source>
</evidence>
<dbReference type="AlphaFoldDB" id="A0AAV4K6V4"/>
<name>A0AAV4K6V4_9DEIO</name>
<gene>
    <name evidence="3" type="ORF">GCM10008021_08570</name>
    <name evidence="2" type="ORF">GCM10010914_14460</name>
</gene>
<evidence type="ECO:0000256" key="1">
    <source>
        <dbReference type="SAM" id="MobiDB-lite"/>
    </source>
</evidence>
<feature type="region of interest" description="Disordered" evidence="1">
    <location>
        <begin position="360"/>
        <end position="386"/>
    </location>
</feature>
<dbReference type="Proteomes" id="UP000630135">
    <property type="component" value="Unassembled WGS sequence"/>
</dbReference>
<dbReference type="Proteomes" id="UP000652720">
    <property type="component" value="Unassembled WGS sequence"/>
</dbReference>
<dbReference type="Pfam" id="PF10134">
    <property type="entry name" value="RPA"/>
    <property type="match status" value="1"/>
</dbReference>
<accession>A0AAV4K6V4</accession>
<keyword evidence="4" id="KW-1185">Reference proteome</keyword>
<reference evidence="2" key="4">
    <citation type="submission" date="2023-08" db="EMBL/GenBank/DDBJ databases">
        <authorList>
            <person name="Sun Q."/>
            <person name="Zhou Y."/>
        </authorList>
    </citation>
    <scope>NUCLEOTIDE SEQUENCE</scope>
    <source>
        <strain evidence="3">CGMCC 1.8884</strain>
        <strain evidence="2">CGMCC 1.8885</strain>
    </source>
</reference>
<reference evidence="2" key="2">
    <citation type="journal article" date="2014" name="Int. J. Syst. Evol. Microbiol.">
        <title>Complete genome sequence of Corynebacterium casei LMG S-19264T (=DSM 44701T), isolated from a smear-ripened cheese.</title>
        <authorList>
            <consortium name="US DOE Joint Genome Institute (JGI-PGF)"/>
            <person name="Walter F."/>
            <person name="Albersmeier A."/>
            <person name="Kalinowski J."/>
            <person name="Ruckert C."/>
        </authorList>
    </citation>
    <scope>NUCLEOTIDE SEQUENCE</scope>
    <source>
        <strain evidence="2">CGMCC 1.8885</strain>
    </source>
</reference>
<dbReference type="GeneID" id="59166577"/>
<comment type="caution">
    <text evidence="2">The sequence shown here is derived from an EMBL/GenBank/DDBJ whole genome shotgun (WGS) entry which is preliminary data.</text>
</comment>
<evidence type="ECO:0000313" key="3">
    <source>
        <dbReference type="EMBL" id="GGP29206.1"/>
    </source>
</evidence>
<dbReference type="InterPro" id="IPR018777">
    <property type="entry name" value="Replication_initiator_prot_A"/>
</dbReference>